<reference evidence="1 2" key="1">
    <citation type="submission" date="2019-02" db="EMBL/GenBank/DDBJ databases">
        <title>Deep-cultivation of Planctomycetes and their phenomic and genomic characterization uncovers novel biology.</title>
        <authorList>
            <person name="Wiegand S."/>
            <person name="Jogler M."/>
            <person name="Boedeker C."/>
            <person name="Pinto D."/>
            <person name="Vollmers J."/>
            <person name="Rivas-Marin E."/>
            <person name="Kohn T."/>
            <person name="Peeters S.H."/>
            <person name="Heuer A."/>
            <person name="Rast P."/>
            <person name="Oberbeckmann S."/>
            <person name="Bunk B."/>
            <person name="Jeske O."/>
            <person name="Meyerdierks A."/>
            <person name="Storesund J.E."/>
            <person name="Kallscheuer N."/>
            <person name="Luecker S."/>
            <person name="Lage O.M."/>
            <person name="Pohl T."/>
            <person name="Merkel B.J."/>
            <person name="Hornburger P."/>
            <person name="Mueller R.-W."/>
            <person name="Bruemmer F."/>
            <person name="Labrenz M."/>
            <person name="Spormann A.M."/>
            <person name="Op Den Camp H."/>
            <person name="Overmann J."/>
            <person name="Amann R."/>
            <person name="Jetten M.S.M."/>
            <person name="Mascher T."/>
            <person name="Medema M.H."/>
            <person name="Devos D.P."/>
            <person name="Kaster A.-K."/>
            <person name="Ovreas L."/>
            <person name="Rohde M."/>
            <person name="Galperin M.Y."/>
            <person name="Jogler C."/>
        </authorList>
    </citation>
    <scope>NUCLEOTIDE SEQUENCE [LARGE SCALE GENOMIC DNA]</scope>
    <source>
        <strain evidence="1 2">Pla123a</strain>
    </source>
</reference>
<keyword evidence="2" id="KW-1185">Reference proteome</keyword>
<dbReference type="RefSeq" id="WP_146585510.1">
    <property type="nucleotide sequence ID" value="NZ_SJPO01000003.1"/>
</dbReference>
<evidence type="ECO:0000313" key="1">
    <source>
        <dbReference type="EMBL" id="TWT77735.1"/>
    </source>
</evidence>
<accession>A0A5C5YS37</accession>
<dbReference type="AlphaFoldDB" id="A0A5C5YS37"/>
<protein>
    <recommendedName>
        <fullName evidence="3">Calmodulin-binding protein</fullName>
    </recommendedName>
</protein>
<organism evidence="1 2">
    <name type="scientific">Posidoniimonas polymericola</name>
    <dbReference type="NCBI Taxonomy" id="2528002"/>
    <lineage>
        <taxon>Bacteria</taxon>
        <taxon>Pseudomonadati</taxon>
        <taxon>Planctomycetota</taxon>
        <taxon>Planctomycetia</taxon>
        <taxon>Pirellulales</taxon>
        <taxon>Lacipirellulaceae</taxon>
        <taxon>Posidoniimonas</taxon>
    </lineage>
</organism>
<gene>
    <name evidence="1" type="ORF">Pla123a_15310</name>
</gene>
<comment type="caution">
    <text evidence="1">The sequence shown here is derived from an EMBL/GenBank/DDBJ whole genome shotgun (WGS) entry which is preliminary data.</text>
</comment>
<dbReference type="OrthoDB" id="281093at2"/>
<name>A0A5C5YS37_9BACT</name>
<evidence type="ECO:0000313" key="2">
    <source>
        <dbReference type="Proteomes" id="UP000318478"/>
    </source>
</evidence>
<proteinExistence type="predicted"/>
<evidence type="ECO:0008006" key="3">
    <source>
        <dbReference type="Google" id="ProtNLM"/>
    </source>
</evidence>
<sequence length="107" mass="12785">MIRRILAAAFVAAVLAGVASERAEAQQAYGRAWGGTASTTDWERFYHYPYVYYPQNYWGSEYYRSADSLYHRYPPEMRIPVYNRRWHNYYPSARRYHQGAHFNLDVF</sequence>
<dbReference type="EMBL" id="SJPO01000003">
    <property type="protein sequence ID" value="TWT77735.1"/>
    <property type="molecule type" value="Genomic_DNA"/>
</dbReference>
<dbReference type="Proteomes" id="UP000318478">
    <property type="component" value="Unassembled WGS sequence"/>
</dbReference>